<evidence type="ECO:0000313" key="5">
    <source>
        <dbReference type="Proteomes" id="UP000267250"/>
    </source>
</evidence>
<dbReference type="PROSITE" id="PS51272">
    <property type="entry name" value="SLH"/>
    <property type="match status" value="3"/>
</dbReference>
<organism evidence="4 5">
    <name type="scientific">Anoxybacter fermentans</name>
    <dbReference type="NCBI Taxonomy" id="1323375"/>
    <lineage>
        <taxon>Bacteria</taxon>
        <taxon>Bacillati</taxon>
        <taxon>Bacillota</taxon>
        <taxon>Clostridia</taxon>
        <taxon>Halanaerobiales</taxon>
        <taxon>Anoxybacter</taxon>
    </lineage>
</organism>
<protein>
    <recommendedName>
        <fullName evidence="3">SLH domain-containing protein</fullName>
    </recommendedName>
</protein>
<reference evidence="4 5" key="1">
    <citation type="submission" date="2016-07" db="EMBL/GenBank/DDBJ databases">
        <title>Genome and transcriptome analysis of iron-reducing fermentative bacteria Anoxybacter fermentans.</title>
        <authorList>
            <person name="Zeng X."/>
            <person name="Shao Z."/>
        </authorList>
    </citation>
    <scope>NUCLEOTIDE SEQUENCE [LARGE SCALE GENOMIC DNA]</scope>
    <source>
        <strain evidence="4 5">DY22613</strain>
    </source>
</reference>
<evidence type="ECO:0000313" key="4">
    <source>
        <dbReference type="EMBL" id="AZR73790.1"/>
    </source>
</evidence>
<dbReference type="EMBL" id="CP016379">
    <property type="protein sequence ID" value="AZR73790.1"/>
    <property type="molecule type" value="Genomic_DNA"/>
</dbReference>
<keyword evidence="2" id="KW-0732">Signal</keyword>
<dbReference type="KEGG" id="aft:BBF96_10570"/>
<dbReference type="InterPro" id="IPR051465">
    <property type="entry name" value="Cell_Envelope_Struct_Comp"/>
</dbReference>
<name>A0A3Q9HRL4_9FIRM</name>
<evidence type="ECO:0000256" key="1">
    <source>
        <dbReference type="ARBA" id="ARBA00022737"/>
    </source>
</evidence>
<dbReference type="OrthoDB" id="174569at2"/>
<evidence type="ECO:0000259" key="3">
    <source>
        <dbReference type="PROSITE" id="PS51272"/>
    </source>
</evidence>
<dbReference type="RefSeq" id="WP_127017137.1">
    <property type="nucleotide sequence ID" value="NZ_CP016379.1"/>
</dbReference>
<sequence>MKKIATLFLLSVVLVFVITSTTLANPSDIKGHWAEDYITSLLDQNIMKVYDDGKFKPNQPITRAEFAEALARSLYLDQMYTTELTDIDSHPARGYIAALVNEGIVTGFPDKTFRPEEKLTRAQVVTMLIRALGLEEKQNQINMSHFQSYLDMSEDHWANIYVKLATELDILNGYPDGTFRPNELTTRAQAAKMLKIFKNYKTMTGFVAEVYPASNKLAITSLNGERIVLSLSDTALIGRNNRLVPITEFLKTDRVFIITDESNQARYVKAYGLITKADLTEKVSQMTDYILEPFEVEAIAKGDFNAIKPKLINQIRTRLLDSGLTPDEVEAILNTDWNTLEEYGKIRLSEAISLETGLPLDMVKAIMEQDWEKVKALAKVEVIHRLVQEMMRYDLLS</sequence>
<feature type="domain" description="SLH" evidence="3">
    <location>
        <begin position="21"/>
        <end position="78"/>
    </location>
</feature>
<keyword evidence="5" id="KW-1185">Reference proteome</keyword>
<evidence type="ECO:0000256" key="2">
    <source>
        <dbReference type="SAM" id="SignalP"/>
    </source>
</evidence>
<keyword evidence="1" id="KW-0677">Repeat</keyword>
<dbReference type="AlphaFoldDB" id="A0A3Q9HRL4"/>
<dbReference type="Pfam" id="PF00395">
    <property type="entry name" value="SLH"/>
    <property type="match status" value="3"/>
</dbReference>
<feature type="chain" id="PRO_5018546542" description="SLH domain-containing protein" evidence="2">
    <location>
        <begin position="25"/>
        <end position="397"/>
    </location>
</feature>
<dbReference type="InterPro" id="IPR001119">
    <property type="entry name" value="SLH_dom"/>
</dbReference>
<feature type="signal peptide" evidence="2">
    <location>
        <begin position="1"/>
        <end position="24"/>
    </location>
</feature>
<gene>
    <name evidence="4" type="ORF">BBF96_10570</name>
</gene>
<accession>A0A3Q9HRL4</accession>
<feature type="domain" description="SLH" evidence="3">
    <location>
        <begin position="145"/>
        <end position="208"/>
    </location>
</feature>
<proteinExistence type="predicted"/>
<dbReference type="PANTHER" id="PTHR43308">
    <property type="entry name" value="OUTER MEMBRANE PROTEIN ALPHA-RELATED"/>
    <property type="match status" value="1"/>
</dbReference>
<dbReference type="PANTHER" id="PTHR43308:SF5">
    <property type="entry name" value="S-LAYER PROTEIN _ PEPTIDOGLYCAN ENDO-BETA-N-ACETYLGLUCOSAMINIDASE"/>
    <property type="match status" value="1"/>
</dbReference>
<feature type="domain" description="SLH" evidence="3">
    <location>
        <begin position="79"/>
        <end position="142"/>
    </location>
</feature>
<dbReference type="Proteomes" id="UP000267250">
    <property type="component" value="Chromosome"/>
</dbReference>